<dbReference type="PRINTS" id="PR00455">
    <property type="entry name" value="HTHTETR"/>
</dbReference>
<dbReference type="InterPro" id="IPR049445">
    <property type="entry name" value="TetR_SbtR-like_C"/>
</dbReference>
<feature type="domain" description="HTH tetR-type" evidence="5">
    <location>
        <begin position="19"/>
        <end position="78"/>
    </location>
</feature>
<dbReference type="SUPFAM" id="SSF48498">
    <property type="entry name" value="Tetracyclin repressor-like, C-terminal domain"/>
    <property type="match status" value="1"/>
</dbReference>
<comment type="caution">
    <text evidence="6">The sequence shown here is derived from an EMBL/GenBank/DDBJ whole genome shotgun (WGS) entry which is preliminary data.</text>
</comment>
<dbReference type="Gene3D" id="1.10.357.10">
    <property type="entry name" value="Tetracycline Repressor, domain 2"/>
    <property type="match status" value="1"/>
</dbReference>
<dbReference type="Pfam" id="PF00440">
    <property type="entry name" value="TetR_N"/>
    <property type="match status" value="1"/>
</dbReference>
<organism evidence="6 7">
    <name type="scientific">Williamsia deligens</name>
    <dbReference type="NCBI Taxonomy" id="321325"/>
    <lineage>
        <taxon>Bacteria</taxon>
        <taxon>Bacillati</taxon>
        <taxon>Actinomycetota</taxon>
        <taxon>Actinomycetes</taxon>
        <taxon>Mycobacteriales</taxon>
        <taxon>Nocardiaceae</taxon>
        <taxon>Williamsia</taxon>
    </lineage>
</organism>
<dbReference type="Proteomes" id="UP001597068">
    <property type="component" value="Unassembled WGS sequence"/>
</dbReference>
<name>A0ABW3G5H9_9NOCA</name>
<dbReference type="EMBL" id="JBHTIL010000001">
    <property type="protein sequence ID" value="MFD0924335.1"/>
    <property type="molecule type" value="Genomic_DNA"/>
</dbReference>
<dbReference type="InterPro" id="IPR001647">
    <property type="entry name" value="HTH_TetR"/>
</dbReference>
<evidence type="ECO:0000313" key="6">
    <source>
        <dbReference type="EMBL" id="MFD0924335.1"/>
    </source>
</evidence>
<keyword evidence="1" id="KW-0805">Transcription regulation</keyword>
<sequence length="196" mass="20878">MTTPDADVQTRRAPRADAVRNRARIVTAARELFASDGIDVALERVAETAGVGIGTLYRNFASREALVEEAYRAQSQEIVDAGHRFAETLPPDEALAALLGEYLRTAAAKRGMKEVILAQLGADAPVFRDVRGATREMIGRILDAGRAAGRIRDDVDPETVSRLIGGLSMTAAPGDDPAVTATMVAVVVDGLRPPRT</sequence>
<protein>
    <submittedName>
        <fullName evidence="6">TetR/AcrR family transcriptional regulator</fullName>
    </submittedName>
</protein>
<reference evidence="7" key="1">
    <citation type="journal article" date="2019" name="Int. J. Syst. Evol. Microbiol.">
        <title>The Global Catalogue of Microorganisms (GCM) 10K type strain sequencing project: providing services to taxonomists for standard genome sequencing and annotation.</title>
        <authorList>
            <consortium name="The Broad Institute Genomics Platform"/>
            <consortium name="The Broad Institute Genome Sequencing Center for Infectious Disease"/>
            <person name="Wu L."/>
            <person name="Ma J."/>
        </authorList>
    </citation>
    <scope>NUCLEOTIDE SEQUENCE [LARGE SCALE GENOMIC DNA]</scope>
    <source>
        <strain evidence="7">CCUG 50873</strain>
    </source>
</reference>
<evidence type="ECO:0000256" key="2">
    <source>
        <dbReference type="ARBA" id="ARBA00023125"/>
    </source>
</evidence>
<dbReference type="InterPro" id="IPR009057">
    <property type="entry name" value="Homeodomain-like_sf"/>
</dbReference>
<dbReference type="PANTHER" id="PTHR30055:SF234">
    <property type="entry name" value="HTH-TYPE TRANSCRIPTIONAL REGULATOR BETI"/>
    <property type="match status" value="1"/>
</dbReference>
<keyword evidence="7" id="KW-1185">Reference proteome</keyword>
<dbReference type="RefSeq" id="WP_253647618.1">
    <property type="nucleotide sequence ID" value="NZ_BAAAMO010000002.1"/>
</dbReference>
<evidence type="ECO:0000313" key="7">
    <source>
        <dbReference type="Proteomes" id="UP001597068"/>
    </source>
</evidence>
<evidence type="ECO:0000256" key="4">
    <source>
        <dbReference type="PROSITE-ProRule" id="PRU00335"/>
    </source>
</evidence>
<gene>
    <name evidence="6" type="ORF">ACFQ04_01165</name>
</gene>
<dbReference type="PANTHER" id="PTHR30055">
    <property type="entry name" value="HTH-TYPE TRANSCRIPTIONAL REGULATOR RUTR"/>
    <property type="match status" value="1"/>
</dbReference>
<accession>A0ABW3G5H9</accession>
<proteinExistence type="predicted"/>
<dbReference type="InterPro" id="IPR050109">
    <property type="entry name" value="HTH-type_TetR-like_transc_reg"/>
</dbReference>
<evidence type="ECO:0000256" key="3">
    <source>
        <dbReference type="ARBA" id="ARBA00023163"/>
    </source>
</evidence>
<dbReference type="InterPro" id="IPR036271">
    <property type="entry name" value="Tet_transcr_reg_TetR-rel_C_sf"/>
</dbReference>
<keyword evidence="2 4" id="KW-0238">DNA-binding</keyword>
<dbReference type="Pfam" id="PF21597">
    <property type="entry name" value="TetR_C_43"/>
    <property type="match status" value="1"/>
</dbReference>
<dbReference type="SUPFAM" id="SSF46689">
    <property type="entry name" value="Homeodomain-like"/>
    <property type="match status" value="1"/>
</dbReference>
<keyword evidence="3" id="KW-0804">Transcription</keyword>
<evidence type="ECO:0000256" key="1">
    <source>
        <dbReference type="ARBA" id="ARBA00023015"/>
    </source>
</evidence>
<dbReference type="PROSITE" id="PS50977">
    <property type="entry name" value="HTH_TETR_2"/>
    <property type="match status" value="1"/>
</dbReference>
<evidence type="ECO:0000259" key="5">
    <source>
        <dbReference type="PROSITE" id="PS50977"/>
    </source>
</evidence>
<feature type="DNA-binding region" description="H-T-H motif" evidence="4">
    <location>
        <begin position="41"/>
        <end position="60"/>
    </location>
</feature>